<dbReference type="PANTHER" id="PTHR11048">
    <property type="entry name" value="PRENYLTRANSFERASES"/>
    <property type="match status" value="1"/>
</dbReference>
<dbReference type="InterPro" id="IPR000537">
    <property type="entry name" value="UbiA_prenyltransferase"/>
</dbReference>
<feature type="transmembrane region" description="Helical" evidence="10">
    <location>
        <begin position="219"/>
        <end position="240"/>
    </location>
</feature>
<dbReference type="NCBIfam" id="TIGR01475">
    <property type="entry name" value="ubiA_other"/>
    <property type="match status" value="1"/>
</dbReference>
<dbReference type="Gene3D" id="1.10.357.140">
    <property type="entry name" value="UbiA prenyltransferase"/>
    <property type="match status" value="1"/>
</dbReference>
<evidence type="ECO:0000256" key="8">
    <source>
        <dbReference type="ARBA" id="ARBA00023136"/>
    </source>
</evidence>
<keyword evidence="7 10" id="KW-1133">Transmembrane helix</keyword>
<dbReference type="InterPro" id="IPR039653">
    <property type="entry name" value="Prenyltransferase"/>
</dbReference>
<keyword evidence="8 10" id="KW-0472">Membrane</keyword>
<evidence type="ECO:0000256" key="9">
    <source>
        <dbReference type="ARBA" id="ARBA00034524"/>
    </source>
</evidence>
<gene>
    <name evidence="11" type="primary">ubiA</name>
    <name evidence="11" type="ORF">G3N55_06380</name>
</gene>
<comment type="similarity">
    <text evidence="3">Belongs to the UbiA prenyltransferase family.</text>
</comment>
<organism evidence="11 12">
    <name type="scientific">Dissulfurirhabdus thermomarina</name>
    <dbReference type="NCBI Taxonomy" id="1765737"/>
    <lineage>
        <taxon>Bacteria</taxon>
        <taxon>Deltaproteobacteria</taxon>
        <taxon>Dissulfurirhabdaceae</taxon>
        <taxon>Dissulfurirhabdus</taxon>
    </lineage>
</organism>
<dbReference type="Proteomes" id="UP000469346">
    <property type="component" value="Unassembled WGS sequence"/>
</dbReference>
<keyword evidence="4" id="KW-1003">Cell membrane</keyword>
<feature type="transmembrane region" description="Helical" evidence="10">
    <location>
        <begin position="123"/>
        <end position="143"/>
    </location>
</feature>
<dbReference type="EMBL" id="JAAGRR010000059">
    <property type="protein sequence ID" value="NDY42468.1"/>
    <property type="molecule type" value="Genomic_DNA"/>
</dbReference>
<evidence type="ECO:0000256" key="2">
    <source>
        <dbReference type="ARBA" id="ARBA00004141"/>
    </source>
</evidence>
<dbReference type="Pfam" id="PF01040">
    <property type="entry name" value="UbiA"/>
    <property type="match status" value="1"/>
</dbReference>
<evidence type="ECO:0000313" key="12">
    <source>
        <dbReference type="Proteomes" id="UP000469346"/>
    </source>
</evidence>
<dbReference type="InterPro" id="IPR044878">
    <property type="entry name" value="UbiA_sf"/>
</dbReference>
<feature type="transmembrane region" description="Helical" evidence="10">
    <location>
        <begin position="31"/>
        <end position="52"/>
    </location>
</feature>
<keyword evidence="5 11" id="KW-0808">Transferase</keyword>
<protein>
    <recommendedName>
        <fullName evidence="9">4-hydroxybenzoate polyprenyltransferase</fullName>
        <ecNumber evidence="9">2.5.1.39</ecNumber>
    </recommendedName>
</protein>
<dbReference type="Gene3D" id="1.20.120.1780">
    <property type="entry name" value="UbiA prenyltransferase"/>
    <property type="match status" value="1"/>
</dbReference>
<reference evidence="11 12" key="1">
    <citation type="submission" date="2020-02" db="EMBL/GenBank/DDBJ databases">
        <title>Comparative genomics of sulfur disproportionating microorganisms.</title>
        <authorList>
            <person name="Ward L.M."/>
            <person name="Bertran E."/>
            <person name="Johnston D.T."/>
        </authorList>
    </citation>
    <scope>NUCLEOTIDE SEQUENCE [LARGE SCALE GENOMIC DNA]</scope>
    <source>
        <strain evidence="11 12">DSM 100025</strain>
    </source>
</reference>
<feature type="transmembrane region" description="Helical" evidence="10">
    <location>
        <begin position="193"/>
        <end position="213"/>
    </location>
</feature>
<dbReference type="FunFam" id="1.20.120.1780:FF:000001">
    <property type="entry name" value="4-hydroxybenzoate octaprenyltransferase"/>
    <property type="match status" value="1"/>
</dbReference>
<keyword evidence="6 10" id="KW-0812">Transmembrane</keyword>
<name>A0A6N9TN39_DISTH</name>
<evidence type="ECO:0000313" key="11">
    <source>
        <dbReference type="EMBL" id="NDY42468.1"/>
    </source>
</evidence>
<dbReference type="GO" id="GO:0006744">
    <property type="term" value="P:ubiquinone biosynthetic process"/>
    <property type="evidence" value="ECO:0007669"/>
    <property type="project" value="TreeGrafter"/>
</dbReference>
<feature type="transmembrane region" description="Helical" evidence="10">
    <location>
        <begin position="99"/>
        <end position="116"/>
    </location>
</feature>
<dbReference type="GO" id="GO:0008412">
    <property type="term" value="F:4-hydroxybenzoate polyprenyltransferase activity"/>
    <property type="evidence" value="ECO:0007669"/>
    <property type="project" value="UniProtKB-EC"/>
</dbReference>
<feature type="transmembrane region" description="Helical" evidence="10">
    <location>
        <begin position="73"/>
        <end position="93"/>
    </location>
</feature>
<keyword evidence="12" id="KW-1185">Reference proteome</keyword>
<accession>A0A6N9TN39</accession>
<evidence type="ECO:0000256" key="4">
    <source>
        <dbReference type="ARBA" id="ARBA00022519"/>
    </source>
</evidence>
<evidence type="ECO:0000256" key="10">
    <source>
        <dbReference type="SAM" id="Phobius"/>
    </source>
</evidence>
<dbReference type="InterPro" id="IPR006371">
    <property type="entry name" value="Polyprenyltransferase_UbiA-li"/>
</dbReference>
<evidence type="ECO:0000256" key="3">
    <source>
        <dbReference type="ARBA" id="ARBA00005985"/>
    </source>
</evidence>
<dbReference type="EC" id="2.5.1.39" evidence="9"/>
<feature type="transmembrane region" description="Helical" evidence="10">
    <location>
        <begin position="252"/>
        <end position="273"/>
    </location>
</feature>
<sequence length="275" mass="28912">MIKFEHTLFALPFAYLGAFLAAGGPPDAATAAWILAAMVGARTCAMAFNRLVDLPFDARNPRTRDRALPRGEVRPAETWGLIAASAALFFVAAWRLNPLALALSPPVLAVILLYSYTKRFTALCHLFLGLALGIAPAAGWIAVRGAVSLTPLVLAAGVLFWVAGFDILYACLDVAFDRAAGLHSIPARLGVPAAFRLARAFHVVALAAFIAVGRLAGLGWIYAAGLAVTAALMILQHSVVRPDDLSRMDMAFFTANGAISLVLFAATALDLALGG</sequence>
<evidence type="ECO:0000256" key="5">
    <source>
        <dbReference type="ARBA" id="ARBA00022679"/>
    </source>
</evidence>
<dbReference type="RefSeq" id="WP_163298620.1">
    <property type="nucleotide sequence ID" value="NZ_JAAGRR010000059.1"/>
</dbReference>
<dbReference type="PANTHER" id="PTHR11048:SF28">
    <property type="entry name" value="4-HYDROXYBENZOATE POLYPRENYLTRANSFERASE, MITOCHONDRIAL"/>
    <property type="match status" value="1"/>
</dbReference>
<proteinExistence type="inferred from homology"/>
<feature type="transmembrane region" description="Helical" evidence="10">
    <location>
        <begin position="149"/>
        <end position="172"/>
    </location>
</feature>
<comment type="cofactor">
    <cofactor evidence="1">
        <name>Mg(2+)</name>
        <dbReference type="ChEBI" id="CHEBI:18420"/>
    </cofactor>
</comment>
<evidence type="ECO:0000256" key="1">
    <source>
        <dbReference type="ARBA" id="ARBA00001946"/>
    </source>
</evidence>
<evidence type="ECO:0000256" key="7">
    <source>
        <dbReference type="ARBA" id="ARBA00022989"/>
    </source>
</evidence>
<dbReference type="FunFam" id="1.10.357.140:FF:000008">
    <property type="entry name" value="4-hydroxybenzoate octaprenyltransferase"/>
    <property type="match status" value="1"/>
</dbReference>
<comment type="subcellular location">
    <subcellularLocation>
        <location evidence="2">Membrane</location>
        <topology evidence="2">Multi-pass membrane protein</topology>
    </subcellularLocation>
</comment>
<dbReference type="CDD" id="cd13959">
    <property type="entry name" value="PT_UbiA_COQ2"/>
    <property type="match status" value="1"/>
</dbReference>
<comment type="caution">
    <text evidence="11">The sequence shown here is derived from an EMBL/GenBank/DDBJ whole genome shotgun (WGS) entry which is preliminary data.</text>
</comment>
<dbReference type="AlphaFoldDB" id="A0A6N9TN39"/>
<keyword evidence="4" id="KW-0997">Cell inner membrane</keyword>
<dbReference type="GO" id="GO:0005886">
    <property type="term" value="C:plasma membrane"/>
    <property type="evidence" value="ECO:0007669"/>
    <property type="project" value="TreeGrafter"/>
</dbReference>
<evidence type="ECO:0000256" key="6">
    <source>
        <dbReference type="ARBA" id="ARBA00022692"/>
    </source>
</evidence>